<feature type="compositionally biased region" description="Pro residues" evidence="1">
    <location>
        <begin position="136"/>
        <end position="147"/>
    </location>
</feature>
<protein>
    <submittedName>
        <fullName evidence="2">Uncharacterized protein</fullName>
    </submittedName>
</protein>
<accession>A0A9P6AP54</accession>
<proteinExistence type="predicted"/>
<comment type="caution">
    <text evidence="2">The sequence shown here is derived from an EMBL/GenBank/DDBJ whole genome shotgun (WGS) entry which is preliminary data.</text>
</comment>
<evidence type="ECO:0000313" key="3">
    <source>
        <dbReference type="Proteomes" id="UP000886523"/>
    </source>
</evidence>
<feature type="region of interest" description="Disordered" evidence="1">
    <location>
        <begin position="136"/>
        <end position="163"/>
    </location>
</feature>
<sequence length="163" mass="17765">MRNARIAAQTGEPEMKIPCGTSTVDLGWHCRKQMPTELHPSDVLALRASSGTLIKTITSSTSHRLYPVREHGSQQYSHGTTARFMLLPPVVHHTPVALPCLILVPPLLAPLPVRSSSCFFPLLAIPSRGPSTMPFSPFPPHFPPRIPPHQSSSIPSSFPPISK</sequence>
<gene>
    <name evidence="2" type="ORF">BS47DRAFT_1396805</name>
</gene>
<evidence type="ECO:0000313" key="2">
    <source>
        <dbReference type="EMBL" id="KAF9509464.1"/>
    </source>
</evidence>
<dbReference type="AlphaFoldDB" id="A0A9P6AP54"/>
<evidence type="ECO:0000256" key="1">
    <source>
        <dbReference type="SAM" id="MobiDB-lite"/>
    </source>
</evidence>
<name>A0A9P6AP54_9AGAM</name>
<dbReference type="EMBL" id="MU129034">
    <property type="protein sequence ID" value="KAF9509464.1"/>
    <property type="molecule type" value="Genomic_DNA"/>
</dbReference>
<feature type="compositionally biased region" description="Low complexity" evidence="1">
    <location>
        <begin position="148"/>
        <end position="163"/>
    </location>
</feature>
<dbReference type="Proteomes" id="UP000886523">
    <property type="component" value="Unassembled WGS sequence"/>
</dbReference>
<keyword evidence="3" id="KW-1185">Reference proteome</keyword>
<organism evidence="2 3">
    <name type="scientific">Hydnum rufescens UP504</name>
    <dbReference type="NCBI Taxonomy" id="1448309"/>
    <lineage>
        <taxon>Eukaryota</taxon>
        <taxon>Fungi</taxon>
        <taxon>Dikarya</taxon>
        <taxon>Basidiomycota</taxon>
        <taxon>Agaricomycotina</taxon>
        <taxon>Agaricomycetes</taxon>
        <taxon>Cantharellales</taxon>
        <taxon>Hydnaceae</taxon>
        <taxon>Hydnum</taxon>
    </lineage>
</organism>
<reference evidence="2" key="1">
    <citation type="journal article" date="2020" name="Nat. Commun.">
        <title>Large-scale genome sequencing of mycorrhizal fungi provides insights into the early evolution of symbiotic traits.</title>
        <authorList>
            <person name="Miyauchi S."/>
            <person name="Kiss E."/>
            <person name="Kuo A."/>
            <person name="Drula E."/>
            <person name="Kohler A."/>
            <person name="Sanchez-Garcia M."/>
            <person name="Morin E."/>
            <person name="Andreopoulos B."/>
            <person name="Barry K.W."/>
            <person name="Bonito G."/>
            <person name="Buee M."/>
            <person name="Carver A."/>
            <person name="Chen C."/>
            <person name="Cichocki N."/>
            <person name="Clum A."/>
            <person name="Culley D."/>
            <person name="Crous P.W."/>
            <person name="Fauchery L."/>
            <person name="Girlanda M."/>
            <person name="Hayes R.D."/>
            <person name="Keri Z."/>
            <person name="LaButti K."/>
            <person name="Lipzen A."/>
            <person name="Lombard V."/>
            <person name="Magnuson J."/>
            <person name="Maillard F."/>
            <person name="Murat C."/>
            <person name="Nolan M."/>
            <person name="Ohm R.A."/>
            <person name="Pangilinan J."/>
            <person name="Pereira M.F."/>
            <person name="Perotto S."/>
            <person name="Peter M."/>
            <person name="Pfister S."/>
            <person name="Riley R."/>
            <person name="Sitrit Y."/>
            <person name="Stielow J.B."/>
            <person name="Szollosi G."/>
            <person name="Zifcakova L."/>
            <person name="Stursova M."/>
            <person name="Spatafora J.W."/>
            <person name="Tedersoo L."/>
            <person name="Vaario L.M."/>
            <person name="Yamada A."/>
            <person name="Yan M."/>
            <person name="Wang P."/>
            <person name="Xu J."/>
            <person name="Bruns T."/>
            <person name="Baldrian P."/>
            <person name="Vilgalys R."/>
            <person name="Dunand C."/>
            <person name="Henrissat B."/>
            <person name="Grigoriev I.V."/>
            <person name="Hibbett D."/>
            <person name="Nagy L.G."/>
            <person name="Martin F.M."/>
        </authorList>
    </citation>
    <scope>NUCLEOTIDE SEQUENCE</scope>
    <source>
        <strain evidence="2">UP504</strain>
    </source>
</reference>